<comment type="caution">
    <text evidence="1">The sequence shown here is derived from an EMBL/GenBank/DDBJ whole genome shotgun (WGS) entry which is preliminary data.</text>
</comment>
<name>A0ABQ9EF09_TEGGR</name>
<evidence type="ECO:0000313" key="1">
    <source>
        <dbReference type="EMBL" id="KAJ8301828.1"/>
    </source>
</evidence>
<sequence length="105" mass="12116">MSAIPYTAIQDRQTQPYRIDRWSRSGICNVSNTLPSHTRQTDPAIQDRQMVQIRSGICNVSNTLHTHTGQTDPAIQDRQMVKIRYLQCQQYLTQPYKTDRPSHTG</sequence>
<dbReference type="Proteomes" id="UP001217089">
    <property type="component" value="Unassembled WGS sequence"/>
</dbReference>
<evidence type="ECO:0000313" key="2">
    <source>
        <dbReference type="Proteomes" id="UP001217089"/>
    </source>
</evidence>
<proteinExistence type="predicted"/>
<dbReference type="EMBL" id="JARBDR010000918">
    <property type="protein sequence ID" value="KAJ8301828.1"/>
    <property type="molecule type" value="Genomic_DNA"/>
</dbReference>
<protein>
    <submittedName>
        <fullName evidence="1">Uncharacterized protein</fullName>
    </submittedName>
</protein>
<keyword evidence="2" id="KW-1185">Reference proteome</keyword>
<organism evidence="1 2">
    <name type="scientific">Tegillarca granosa</name>
    <name type="common">Malaysian cockle</name>
    <name type="synonym">Anadara granosa</name>
    <dbReference type="NCBI Taxonomy" id="220873"/>
    <lineage>
        <taxon>Eukaryota</taxon>
        <taxon>Metazoa</taxon>
        <taxon>Spiralia</taxon>
        <taxon>Lophotrochozoa</taxon>
        <taxon>Mollusca</taxon>
        <taxon>Bivalvia</taxon>
        <taxon>Autobranchia</taxon>
        <taxon>Pteriomorphia</taxon>
        <taxon>Arcoida</taxon>
        <taxon>Arcoidea</taxon>
        <taxon>Arcidae</taxon>
        <taxon>Tegillarca</taxon>
    </lineage>
</organism>
<accession>A0ABQ9EF09</accession>
<reference evidence="1 2" key="1">
    <citation type="submission" date="2022-12" db="EMBL/GenBank/DDBJ databases">
        <title>Chromosome-level genome of Tegillarca granosa.</title>
        <authorList>
            <person name="Kim J."/>
        </authorList>
    </citation>
    <scope>NUCLEOTIDE SEQUENCE [LARGE SCALE GENOMIC DNA]</scope>
    <source>
        <strain evidence="1">Teg-2019</strain>
        <tissue evidence="1">Adductor muscle</tissue>
    </source>
</reference>
<gene>
    <name evidence="1" type="ORF">KUTeg_020815</name>
</gene>